<keyword evidence="1" id="KW-1133">Transmembrane helix</keyword>
<dbReference type="RefSeq" id="WP_238462181.1">
    <property type="nucleotide sequence ID" value="NZ_JAKLJA010000002.1"/>
</dbReference>
<keyword evidence="1" id="KW-0472">Membrane</keyword>
<evidence type="ECO:0000313" key="3">
    <source>
        <dbReference type="Proteomes" id="UP001139308"/>
    </source>
</evidence>
<feature type="transmembrane region" description="Helical" evidence="1">
    <location>
        <begin position="124"/>
        <end position="148"/>
    </location>
</feature>
<reference evidence="2" key="1">
    <citation type="submission" date="2022-01" db="EMBL/GenBank/DDBJ databases">
        <title>Genome sequence and assembly of Parabukholderia sp. RG36.</title>
        <authorList>
            <person name="Chhetri G."/>
        </authorList>
    </citation>
    <scope>NUCLEOTIDE SEQUENCE</scope>
    <source>
        <strain evidence="2">RG36</strain>
    </source>
</reference>
<name>A0A9X1RJG2_9BURK</name>
<dbReference type="InterPro" id="IPR046739">
    <property type="entry name" value="DUF6789"/>
</dbReference>
<evidence type="ECO:0000313" key="2">
    <source>
        <dbReference type="EMBL" id="MCG5072403.1"/>
    </source>
</evidence>
<proteinExistence type="predicted"/>
<accession>A0A9X1RJG2</accession>
<feature type="transmembrane region" description="Helical" evidence="1">
    <location>
        <begin position="92"/>
        <end position="112"/>
    </location>
</feature>
<keyword evidence="3" id="KW-1185">Reference proteome</keyword>
<dbReference type="Pfam" id="PF20587">
    <property type="entry name" value="DUF6789"/>
    <property type="match status" value="1"/>
</dbReference>
<organism evidence="2 3">
    <name type="scientific">Paraburkholderia tagetis</name>
    <dbReference type="NCBI Taxonomy" id="2913261"/>
    <lineage>
        <taxon>Bacteria</taxon>
        <taxon>Pseudomonadati</taxon>
        <taxon>Pseudomonadota</taxon>
        <taxon>Betaproteobacteria</taxon>
        <taxon>Burkholderiales</taxon>
        <taxon>Burkholderiaceae</taxon>
        <taxon>Paraburkholderia</taxon>
    </lineage>
</organism>
<gene>
    <name evidence="2" type="ORF">L5014_03345</name>
</gene>
<protein>
    <submittedName>
        <fullName evidence="2">Uncharacterized protein</fullName>
    </submittedName>
</protein>
<dbReference type="EMBL" id="JAKLJA010000002">
    <property type="protein sequence ID" value="MCG5072403.1"/>
    <property type="molecule type" value="Genomic_DNA"/>
</dbReference>
<comment type="caution">
    <text evidence="2">The sequence shown here is derived from an EMBL/GenBank/DDBJ whole genome shotgun (WGS) entry which is preliminary data.</text>
</comment>
<sequence>MRKPHAKASSKWVCMEAAASNAFTYRFLNVLEETMSNAMLNDRPAVGRGALAGFVATVALSVLMMMKHAMGLMPELDPIGMISHMLGMSTPLVGWVMHFMIGIVWGMAFALTSRMFPGAFWLKGMLFSVAPWLIMMFVMMPMAGAGVFGLDLGMAAPVMTLMLHLVFGAVLGAVYGTRASSVTPA</sequence>
<dbReference type="AlphaFoldDB" id="A0A9X1RJG2"/>
<feature type="transmembrane region" description="Helical" evidence="1">
    <location>
        <begin position="154"/>
        <end position="175"/>
    </location>
</feature>
<feature type="transmembrane region" description="Helical" evidence="1">
    <location>
        <begin position="45"/>
        <end position="66"/>
    </location>
</feature>
<dbReference type="Proteomes" id="UP001139308">
    <property type="component" value="Unassembled WGS sequence"/>
</dbReference>
<keyword evidence="1" id="KW-0812">Transmembrane</keyword>
<evidence type="ECO:0000256" key="1">
    <source>
        <dbReference type="SAM" id="Phobius"/>
    </source>
</evidence>